<comment type="caution">
    <text evidence="1">The sequence shown here is derived from an EMBL/GenBank/DDBJ whole genome shotgun (WGS) entry which is preliminary data.</text>
</comment>
<organism evidence="1 2">
    <name type="scientific">Paractinoplanes bogorensis</name>
    <dbReference type="NCBI Taxonomy" id="1610840"/>
    <lineage>
        <taxon>Bacteria</taxon>
        <taxon>Bacillati</taxon>
        <taxon>Actinomycetota</taxon>
        <taxon>Actinomycetes</taxon>
        <taxon>Micromonosporales</taxon>
        <taxon>Micromonosporaceae</taxon>
        <taxon>Paractinoplanes</taxon>
    </lineage>
</organism>
<name>A0ABS5Z4G4_9ACTN</name>
<gene>
    <name evidence="1" type="ORF">KOI35_40675</name>
</gene>
<dbReference type="RefSeq" id="WP_215794968.1">
    <property type="nucleotide sequence ID" value="NZ_JAHKKG010000016.1"/>
</dbReference>
<proteinExistence type="predicted"/>
<dbReference type="EMBL" id="JAHKKG010000016">
    <property type="protein sequence ID" value="MBU2669844.1"/>
    <property type="molecule type" value="Genomic_DNA"/>
</dbReference>
<accession>A0ABS5Z4G4</accession>
<evidence type="ECO:0000313" key="1">
    <source>
        <dbReference type="EMBL" id="MBU2669844.1"/>
    </source>
</evidence>
<protein>
    <recommendedName>
        <fullName evidence="3">WYL domain-containing protein</fullName>
    </recommendedName>
</protein>
<evidence type="ECO:0000313" key="2">
    <source>
        <dbReference type="Proteomes" id="UP001519654"/>
    </source>
</evidence>
<keyword evidence="2" id="KW-1185">Reference proteome</keyword>
<dbReference type="Proteomes" id="UP001519654">
    <property type="component" value="Unassembled WGS sequence"/>
</dbReference>
<reference evidence="1 2" key="1">
    <citation type="submission" date="2021-06" db="EMBL/GenBank/DDBJ databases">
        <title>Actinoplanes lichenicola sp. nov., and Actinoplanes ovalisporus sp. nov., isolated from lichen in Thailand.</title>
        <authorList>
            <person name="Saeng-In P."/>
            <person name="Kanchanasin P."/>
            <person name="Yuki M."/>
            <person name="Kudo T."/>
            <person name="Ohkuma M."/>
            <person name="Phongsopitanun W."/>
            <person name="Tanasupawat S."/>
        </authorList>
    </citation>
    <scope>NUCLEOTIDE SEQUENCE [LARGE SCALE GENOMIC DNA]</scope>
    <source>
        <strain evidence="1 2">NBRC 110975</strain>
    </source>
</reference>
<evidence type="ECO:0008006" key="3">
    <source>
        <dbReference type="Google" id="ProtNLM"/>
    </source>
</evidence>
<sequence>MAGDDLTPSEAAILVVLMVEAREVLNTELRDRYGLDVRKSYRDKLARLHYVSSRRSGRTTALQLDDKGWVRMQSDFQFGKTALGAALNALHTQTRDRIVERSGAANLTELFARSEMRATHDADLRPRIVSTYHALAGKPGEWVSLRRLRPFLAEVPRAEVDDALGRLSDDGTATIVPESNQKTLTTADHDAALQLGGQENHLLAIV</sequence>